<gene>
    <name evidence="3" type="ORF">ACK4CT_24245</name>
</gene>
<evidence type="ECO:0000313" key="4">
    <source>
        <dbReference type="Proteomes" id="UP001635816"/>
    </source>
</evidence>
<feature type="transmembrane region" description="Helical" evidence="1">
    <location>
        <begin position="29"/>
        <end position="50"/>
    </location>
</feature>
<keyword evidence="1" id="KW-0812">Transmembrane</keyword>
<keyword evidence="1" id="KW-0472">Membrane</keyword>
<evidence type="ECO:0000313" key="3">
    <source>
        <dbReference type="EMBL" id="MFN6546310.1"/>
    </source>
</evidence>
<keyword evidence="3" id="KW-0378">Hydrolase</keyword>
<dbReference type="GO" id="GO:0016787">
    <property type="term" value="F:hydrolase activity"/>
    <property type="evidence" value="ECO:0007669"/>
    <property type="project" value="UniProtKB-KW"/>
</dbReference>
<dbReference type="InterPro" id="IPR009003">
    <property type="entry name" value="Peptidase_S1_PA"/>
</dbReference>
<protein>
    <submittedName>
        <fullName evidence="3">Trypsin-like serine protease</fullName>
        <ecNumber evidence="3">3.4.21.-</ecNumber>
    </submittedName>
</protein>
<evidence type="ECO:0000256" key="1">
    <source>
        <dbReference type="SAM" id="Phobius"/>
    </source>
</evidence>
<sequence length="304" mass="32289">MSDVFDPDGSTAYPPAAPVNPPRRAFRRILLTVVGLVVVIVVAFVVLILWPNPTVPADQPNMTPVATGTNNDWLSFDDFVPGTAIATDSVDATTGEVDSHECTLAFLGRDATDTAIAFTAGHCRKEGFGDRPYFTRATDPDTHVELGEFTTSQTGAEPSKVVQTGKDDWADFAVIAVDPDLAEDVSPNARIAGVYRVTKVLDHHYLLNNNVTLCKFGFVSGETCGKVEVVTGTQVQADVYSAEGDSGSPAYVKLGNDEVAAVGILRGSPEGEDDYSEFTLIAPVLDATRTTLVCDPACETGQAN</sequence>
<accession>A0ABW9LF48</accession>
<keyword evidence="1" id="KW-1133">Transmembrane helix</keyword>
<comment type="caution">
    <text evidence="3">The sequence shown here is derived from an EMBL/GenBank/DDBJ whole genome shotgun (WGS) entry which is preliminary data.</text>
</comment>
<evidence type="ECO:0000259" key="2">
    <source>
        <dbReference type="Pfam" id="PF00089"/>
    </source>
</evidence>
<dbReference type="EC" id="3.4.21.-" evidence="3"/>
<reference evidence="3 4" key="1">
    <citation type="submission" date="2024-12" db="EMBL/GenBank/DDBJ databases">
        <title>The coexistence of Mycolicibacterium septicum and Mycolicibacterium nivoides in clinical samples.</title>
        <authorList>
            <person name="Wang C."/>
            <person name="Feng Y."/>
            <person name="Zong Z."/>
        </authorList>
    </citation>
    <scope>NUCLEOTIDE SEQUENCE [LARGE SCALE GENOMIC DNA]</scope>
    <source>
        <strain evidence="3 4">120309</strain>
    </source>
</reference>
<dbReference type="RefSeq" id="WP_409544542.1">
    <property type="nucleotide sequence ID" value="NZ_JBKBDD010000009.1"/>
</dbReference>
<feature type="domain" description="Peptidase S1" evidence="2">
    <location>
        <begin position="117"/>
        <end position="283"/>
    </location>
</feature>
<dbReference type="Proteomes" id="UP001635816">
    <property type="component" value="Unassembled WGS sequence"/>
</dbReference>
<dbReference type="InterPro" id="IPR001254">
    <property type="entry name" value="Trypsin_dom"/>
</dbReference>
<dbReference type="SUPFAM" id="SSF50494">
    <property type="entry name" value="Trypsin-like serine proteases"/>
    <property type="match status" value="1"/>
</dbReference>
<dbReference type="EMBL" id="JBKBDD010000009">
    <property type="protein sequence ID" value="MFN6546310.1"/>
    <property type="molecule type" value="Genomic_DNA"/>
</dbReference>
<organism evidence="3 4">
    <name type="scientific">Mycolicibacterium nivoides</name>
    <dbReference type="NCBI Taxonomy" id="2487344"/>
    <lineage>
        <taxon>Bacteria</taxon>
        <taxon>Bacillati</taxon>
        <taxon>Actinomycetota</taxon>
        <taxon>Actinomycetes</taxon>
        <taxon>Mycobacteriales</taxon>
        <taxon>Mycobacteriaceae</taxon>
        <taxon>Mycolicibacterium</taxon>
    </lineage>
</organism>
<dbReference type="Gene3D" id="2.40.10.10">
    <property type="entry name" value="Trypsin-like serine proteases"/>
    <property type="match status" value="2"/>
</dbReference>
<name>A0ABW9LF48_9MYCO</name>
<proteinExistence type="predicted"/>
<dbReference type="InterPro" id="IPR043504">
    <property type="entry name" value="Peptidase_S1_PA_chymotrypsin"/>
</dbReference>
<dbReference type="Pfam" id="PF00089">
    <property type="entry name" value="Trypsin"/>
    <property type="match status" value="1"/>
</dbReference>
<keyword evidence="4" id="KW-1185">Reference proteome</keyword>